<dbReference type="PANTHER" id="PTHR23028:SF53">
    <property type="entry name" value="ACYL_TRANSF_3 DOMAIN-CONTAINING PROTEIN"/>
    <property type="match status" value="1"/>
</dbReference>
<evidence type="ECO:0000256" key="2">
    <source>
        <dbReference type="SAM" id="Phobius"/>
    </source>
</evidence>
<feature type="compositionally biased region" description="Polar residues" evidence="1">
    <location>
        <begin position="12"/>
        <end position="21"/>
    </location>
</feature>
<sequence>MPAPAQRPVSDVLSSPVTPSAKSRHRPDIEGLRAVSALLIAVYHIWFGTVSGGVDVFLLLTGFLATGSLVRTLERGDRIGFGAYWSKVARRLSPASAVVLGAILLGSYLFMPRSRWTEIITEVQASLLYYGNWNLAFGAVDYMAGNSTAGPAQHFWSLAIQGQFYLVWPLFITAAGLVAVWLGLRIRTVAIGAVALVAAGSFVYSVRITADEPVWAYFDSGARLWEPALGGLLALLVPYLNLPARLRGAAGWLGLAALATCGLVIGDTLDYPGYASLWPTAAAALIILAGSGGNGNGRFSANRMLSMQPLPWLGGRAFPLFLWHWPVLVFYLEVTDRVRPSFTGGLMVLAVSFVAAVATTWAVDGGITRVTTRYKAPIWSLAAGVLFVVPVLVATSLWSQEIDRNRDLRLELSSNPMHYPGAAVHLDQELATELPVLPVHPDTSTVAEDTIERTSDCNAVAEDEEMVLCEFGDPDADFTIALVGSSHVRHWFDAMRTITERQGWNMVMMTRNACQFSPEEQYRAGEEYPNCTTWNQQVMAELDSRDIDAVFGLGSLTDSDEDGEEHVPDGFVQRWYQLDGMGIDMIAVRDTPRFGYDVPECVDQEGAAECVADQYDSMAGTAPFHELAEVPDNTSFIDLTGYLCQDGTCQGVIGNQLVYYDEHHLSYAFSESMAAALEPHLLEASGQENRAENGTLGSSAAEEISRHS</sequence>
<feature type="transmembrane region" description="Helical" evidence="2">
    <location>
        <begin position="32"/>
        <end position="50"/>
    </location>
</feature>
<dbReference type="Proteomes" id="UP000654947">
    <property type="component" value="Unassembled WGS sequence"/>
</dbReference>
<feature type="transmembrane region" description="Helical" evidence="2">
    <location>
        <begin position="344"/>
        <end position="364"/>
    </location>
</feature>
<dbReference type="InterPro" id="IPR050879">
    <property type="entry name" value="Acyltransferase_3"/>
</dbReference>
<dbReference type="Pfam" id="PF01757">
    <property type="entry name" value="Acyl_transf_3"/>
    <property type="match status" value="1"/>
</dbReference>
<dbReference type="InterPro" id="IPR002656">
    <property type="entry name" value="Acyl_transf_3_dom"/>
</dbReference>
<feature type="domain" description="Acyltransferase 3" evidence="3">
    <location>
        <begin position="28"/>
        <end position="361"/>
    </location>
</feature>
<keyword evidence="5" id="KW-0808">Transferase</keyword>
<keyword evidence="2" id="KW-0812">Transmembrane</keyword>
<dbReference type="PANTHER" id="PTHR23028">
    <property type="entry name" value="ACETYLTRANSFERASE"/>
    <property type="match status" value="1"/>
</dbReference>
<keyword evidence="2" id="KW-0472">Membrane</keyword>
<evidence type="ECO:0000259" key="4">
    <source>
        <dbReference type="Pfam" id="PF19040"/>
    </source>
</evidence>
<dbReference type="EMBL" id="BMXL01000007">
    <property type="protein sequence ID" value="GHD23738.1"/>
    <property type="molecule type" value="Genomic_DNA"/>
</dbReference>
<feature type="transmembrane region" description="Helical" evidence="2">
    <location>
        <begin position="249"/>
        <end position="265"/>
    </location>
</feature>
<keyword evidence="2" id="KW-1133">Transmembrane helix</keyword>
<dbReference type="GO" id="GO:0016020">
    <property type="term" value="C:membrane"/>
    <property type="evidence" value="ECO:0007669"/>
    <property type="project" value="TreeGrafter"/>
</dbReference>
<evidence type="ECO:0000313" key="5">
    <source>
        <dbReference type="EMBL" id="GHD23738.1"/>
    </source>
</evidence>
<dbReference type="Pfam" id="PF19040">
    <property type="entry name" value="SGNH"/>
    <property type="match status" value="1"/>
</dbReference>
<proteinExistence type="predicted"/>
<feature type="transmembrane region" description="Helical" evidence="2">
    <location>
        <begin position="164"/>
        <end position="182"/>
    </location>
</feature>
<comment type="caution">
    <text evidence="5">The sequence shown here is derived from an EMBL/GenBank/DDBJ whole genome shotgun (WGS) entry which is preliminary data.</text>
</comment>
<feature type="region of interest" description="Disordered" evidence="1">
    <location>
        <begin position="1"/>
        <end position="25"/>
    </location>
</feature>
<organism evidence="5 6">
    <name type="scientific">Nocardiopsis kunsanensis</name>
    <dbReference type="NCBI Taxonomy" id="141693"/>
    <lineage>
        <taxon>Bacteria</taxon>
        <taxon>Bacillati</taxon>
        <taxon>Actinomycetota</taxon>
        <taxon>Actinomycetes</taxon>
        <taxon>Streptosporangiales</taxon>
        <taxon>Nocardiopsidaceae</taxon>
        <taxon>Nocardiopsis</taxon>
    </lineage>
</organism>
<dbReference type="AlphaFoldDB" id="A0A919CHB9"/>
<accession>A0A919CHB9</accession>
<name>A0A919CHB9_9ACTN</name>
<dbReference type="InterPro" id="IPR043968">
    <property type="entry name" value="SGNH"/>
</dbReference>
<feature type="transmembrane region" description="Helical" evidence="2">
    <location>
        <begin position="94"/>
        <end position="111"/>
    </location>
</feature>
<feature type="transmembrane region" description="Helical" evidence="2">
    <location>
        <begin position="222"/>
        <end position="242"/>
    </location>
</feature>
<keyword evidence="6" id="KW-1185">Reference proteome</keyword>
<reference evidence="5 6" key="1">
    <citation type="journal article" date="2014" name="Int. J. Syst. Evol. Microbiol.">
        <title>Complete genome sequence of Corynebacterium casei LMG S-19264T (=DSM 44701T), isolated from a smear-ripened cheese.</title>
        <authorList>
            <consortium name="US DOE Joint Genome Institute (JGI-PGF)"/>
            <person name="Walter F."/>
            <person name="Albersmeier A."/>
            <person name="Kalinowski J."/>
            <person name="Ruckert C."/>
        </authorList>
    </citation>
    <scope>NUCLEOTIDE SEQUENCE [LARGE SCALE GENOMIC DNA]</scope>
    <source>
        <strain evidence="5 6">KCTC 19473</strain>
    </source>
</reference>
<evidence type="ECO:0000259" key="3">
    <source>
        <dbReference type="Pfam" id="PF01757"/>
    </source>
</evidence>
<feature type="transmembrane region" description="Helical" evidence="2">
    <location>
        <begin position="376"/>
        <end position="398"/>
    </location>
</feature>
<evidence type="ECO:0000313" key="6">
    <source>
        <dbReference type="Proteomes" id="UP000654947"/>
    </source>
</evidence>
<feature type="transmembrane region" description="Helical" evidence="2">
    <location>
        <begin position="310"/>
        <end position="332"/>
    </location>
</feature>
<gene>
    <name evidence="5" type="ORF">GCM10007147_19340</name>
</gene>
<dbReference type="GO" id="GO:0016747">
    <property type="term" value="F:acyltransferase activity, transferring groups other than amino-acyl groups"/>
    <property type="evidence" value="ECO:0007669"/>
    <property type="project" value="InterPro"/>
</dbReference>
<evidence type="ECO:0000256" key="1">
    <source>
        <dbReference type="SAM" id="MobiDB-lite"/>
    </source>
</evidence>
<feature type="transmembrane region" description="Helical" evidence="2">
    <location>
        <begin position="189"/>
        <end position="210"/>
    </location>
</feature>
<feature type="region of interest" description="Disordered" evidence="1">
    <location>
        <begin position="688"/>
        <end position="708"/>
    </location>
</feature>
<keyword evidence="5" id="KW-0012">Acyltransferase</keyword>
<feature type="domain" description="SGNH" evidence="4">
    <location>
        <begin position="467"/>
        <end position="679"/>
    </location>
</feature>
<protein>
    <submittedName>
        <fullName evidence="5">Acyltransferase</fullName>
    </submittedName>
</protein>
<dbReference type="RefSeq" id="WP_017575989.1">
    <property type="nucleotide sequence ID" value="NZ_BMXL01000007.1"/>
</dbReference>
<feature type="transmembrane region" description="Helical" evidence="2">
    <location>
        <begin position="271"/>
        <end position="289"/>
    </location>
</feature>
<dbReference type="GO" id="GO:0009103">
    <property type="term" value="P:lipopolysaccharide biosynthetic process"/>
    <property type="evidence" value="ECO:0007669"/>
    <property type="project" value="TreeGrafter"/>
</dbReference>